<feature type="transmembrane region" description="Helical" evidence="22">
    <location>
        <begin position="313"/>
        <end position="334"/>
    </location>
</feature>
<accession>A0A0J9XB98</accession>
<dbReference type="InterPro" id="IPR006068">
    <property type="entry name" value="ATPase_P-typ_cation-transptr_C"/>
</dbReference>
<dbReference type="GO" id="GO:0006813">
    <property type="term" value="P:potassium ion transport"/>
    <property type="evidence" value="ECO:0007669"/>
    <property type="project" value="UniProtKB-KW"/>
</dbReference>
<keyword evidence="7" id="KW-0479">Metal-binding</keyword>
<dbReference type="SUPFAM" id="SSF81653">
    <property type="entry name" value="Calcium ATPase, transduction domain A"/>
    <property type="match status" value="1"/>
</dbReference>
<dbReference type="Pfam" id="PF00690">
    <property type="entry name" value="Cation_ATPase_N"/>
    <property type="match status" value="1"/>
</dbReference>
<keyword evidence="5" id="KW-0633">Potassium transport</keyword>
<evidence type="ECO:0000256" key="15">
    <source>
        <dbReference type="ARBA" id="ARBA00023065"/>
    </source>
</evidence>
<keyword evidence="9" id="KW-0067">ATP-binding</keyword>
<feature type="transmembrane region" description="Helical" evidence="22">
    <location>
        <begin position="891"/>
        <end position="911"/>
    </location>
</feature>
<evidence type="ECO:0000256" key="1">
    <source>
        <dbReference type="ARBA" id="ARBA00001946"/>
    </source>
</evidence>
<dbReference type="Gene3D" id="2.70.150.10">
    <property type="entry name" value="Calcium-transporting ATPase, cytoplasmic transduction domain A"/>
    <property type="match status" value="1"/>
</dbReference>
<feature type="transmembrane region" description="Helical" evidence="22">
    <location>
        <begin position="1017"/>
        <end position="1036"/>
    </location>
</feature>
<keyword evidence="16 22" id="KW-0472">Membrane</keyword>
<evidence type="ECO:0000256" key="22">
    <source>
        <dbReference type="SAM" id="Phobius"/>
    </source>
</evidence>
<dbReference type="InterPro" id="IPR023299">
    <property type="entry name" value="ATPase_P-typ_cyto_dom_N"/>
</dbReference>
<evidence type="ECO:0000256" key="2">
    <source>
        <dbReference type="ARBA" id="ARBA00004651"/>
    </source>
</evidence>
<proteinExistence type="inferred from homology"/>
<dbReference type="Gene3D" id="1.20.1110.10">
    <property type="entry name" value="Calcium-transporting ATPase, transmembrane domain"/>
    <property type="match status" value="3"/>
</dbReference>
<dbReference type="InterPro" id="IPR059000">
    <property type="entry name" value="ATPase_P-type_domA"/>
</dbReference>
<dbReference type="NCBIfam" id="TIGR01523">
    <property type="entry name" value="ATPase-IID_K-Na"/>
    <property type="match status" value="1"/>
</dbReference>
<keyword evidence="10" id="KW-0460">Magnesium</keyword>
<dbReference type="InterPro" id="IPR006414">
    <property type="entry name" value="P-type_ATPase_IID"/>
</dbReference>
<evidence type="ECO:0000256" key="5">
    <source>
        <dbReference type="ARBA" id="ARBA00022538"/>
    </source>
</evidence>
<sequence>MSDTKQGSSIFKADTFASSTVTSTPNPNYGEDDPIKSPWTLSISQTCQAFHTDINNGLNDAEVTKRLDEYGLNQLDQGEGVSIIKVIISQVCNAMILVLFISMAISFGIKDFIAGGVIAGVIAINVFVGVIQEYNAEKTMDSLRSLSSPTARAIRNGSDVTIPSQDVVPGDIVVVKVGDTIPADFRIIESMNFETDEALLTGESLPVVKDETQTFELKTPVGDRINMAFSSSIVTKGRATGIVTSTGMETEIGVIAMSLRGQDKGFRPVKRDEFGKARKRDYLGAFLGTCKDGIGAFLGTSVGTPLQRKLSQLAIFLFGVAVIFAIVVMASQKFDVNKEVAIYAIAVALSMIPGSLVVVLTITMAVGTKVMMHRNVIVRKLDSLEALGSVNDICSDKTGTLTQGKMVGRKVWVPTFGTVQLSNSNEPFNPTVGSLSLSPNSPVVDKKEDDIHQQLPGTLPEVFKQWLDVASLANIAHVRKEFDEESGQEVWKANGDPTEIAIQVFVTRFGWQRPRWVDGETPRYTHLAEYPFDSSIKRMTAIYRDNETEGIHVFTKGAVERVLGCCTSWYGAEGSKFEDGPKTFTDADRDEILKNMDALASQGLRVLAFARKTGDSSIDYKTADRLDIENELTFLGLIGIYDPPRPESADAVKRCHTAGINVHMLTGDHPGTARAIAQEVGILPRNLYHYAEDVVKIMVLTAPEFDALSDDEVDALPVLPLVIARCAPQTKVRMIEALHRRGAFAAMTGDGVNDSPSLKRADVGIAMGIAGSDVAKDASDIVLSDDNFASILNAVEEGRRMAENIQKFVLHLLAGNISQALFLLIGLAFKDQNGFSVFPLSPVEVLWVIMITSSFPAMGLGVEKGAPDLMERSPVDPKAGVFTWEVIIDMLAYGTLLGIICVVAFVGLIYGDGNGQLGENCNSKYTDACHYVFRARSTCFIIMTWCLLVLAWEVIDMRRSVFAMHPETDTPYTQVFKDLWSNQFLFWSVILGFFTAIPLIYIPVINRKVFLQGPISWEWGVCVAGLVVFVLGAEAWKWAKRVYFRKKDERPHNPEDDLEKNSPFAKYASFSRQNTMENQVLKMT</sequence>
<keyword evidence="8" id="KW-0547">Nucleotide-binding</keyword>
<dbReference type="Pfam" id="PF13246">
    <property type="entry name" value="Cation_ATPase"/>
    <property type="match status" value="1"/>
</dbReference>
<dbReference type="GO" id="GO:0046872">
    <property type="term" value="F:metal ion binding"/>
    <property type="evidence" value="ECO:0007669"/>
    <property type="project" value="UniProtKB-KW"/>
</dbReference>
<comment type="catalytic activity">
    <reaction evidence="20">
        <text>K(+)(in) + ATP + H2O = K(+)(out) + ADP + phosphate + H(+)</text>
        <dbReference type="Rhea" id="RHEA:75815"/>
        <dbReference type="ChEBI" id="CHEBI:15377"/>
        <dbReference type="ChEBI" id="CHEBI:15378"/>
        <dbReference type="ChEBI" id="CHEBI:29103"/>
        <dbReference type="ChEBI" id="CHEBI:30616"/>
        <dbReference type="ChEBI" id="CHEBI:43474"/>
        <dbReference type="ChEBI" id="CHEBI:456216"/>
    </reaction>
</comment>
<evidence type="ECO:0000256" key="18">
    <source>
        <dbReference type="ARBA" id="ARBA00035017"/>
    </source>
</evidence>
<dbReference type="InterPro" id="IPR044492">
    <property type="entry name" value="P_typ_ATPase_HD_dom"/>
</dbReference>
<keyword evidence="13 22" id="KW-1133">Transmembrane helix</keyword>
<dbReference type="InterPro" id="IPR008250">
    <property type="entry name" value="ATPase_P-typ_transduc_dom_A_sf"/>
</dbReference>
<dbReference type="SFLD" id="SFLDG00002">
    <property type="entry name" value="C1.7:_P-type_atpase_like"/>
    <property type="match status" value="1"/>
</dbReference>
<dbReference type="STRING" id="1173061.A0A0J9XB98"/>
<dbReference type="FunFam" id="3.40.50.1000:FF:000047">
    <property type="entry name" value="Sodium P-type ATPase"/>
    <property type="match status" value="1"/>
</dbReference>
<dbReference type="CDD" id="cd02086">
    <property type="entry name" value="P-type_ATPase_Na_ENA"/>
    <property type="match status" value="1"/>
</dbReference>
<comment type="catalytic activity">
    <reaction evidence="21">
        <text>Na(+)(in) + ATP + H2O = Na(+)(out) + ADP + phosphate + H(+)</text>
        <dbReference type="Rhea" id="RHEA:14633"/>
        <dbReference type="ChEBI" id="CHEBI:15377"/>
        <dbReference type="ChEBI" id="CHEBI:15378"/>
        <dbReference type="ChEBI" id="CHEBI:29101"/>
        <dbReference type="ChEBI" id="CHEBI:30616"/>
        <dbReference type="ChEBI" id="CHEBI:43474"/>
        <dbReference type="ChEBI" id="CHEBI:456216"/>
        <dbReference type="EC" id="7.2.2.3"/>
    </reaction>
    <physiologicalReaction direction="left-to-right" evidence="21">
        <dbReference type="Rhea" id="RHEA:14634"/>
    </physiologicalReaction>
</comment>
<feature type="transmembrane region" description="Helical" evidence="22">
    <location>
        <begin position="931"/>
        <end position="955"/>
    </location>
</feature>
<evidence type="ECO:0000256" key="4">
    <source>
        <dbReference type="ARBA" id="ARBA00022475"/>
    </source>
</evidence>
<dbReference type="InterPro" id="IPR036412">
    <property type="entry name" value="HAD-like_sf"/>
</dbReference>
<feature type="transmembrane region" description="Helical" evidence="22">
    <location>
        <begin position="845"/>
        <end position="862"/>
    </location>
</feature>
<dbReference type="GO" id="GO:0005524">
    <property type="term" value="F:ATP binding"/>
    <property type="evidence" value="ECO:0007669"/>
    <property type="project" value="UniProtKB-KW"/>
</dbReference>
<dbReference type="PANTHER" id="PTHR42861">
    <property type="entry name" value="CALCIUM-TRANSPORTING ATPASE"/>
    <property type="match status" value="1"/>
</dbReference>
<keyword evidence="14" id="KW-0915">Sodium</keyword>
<feature type="transmembrane region" description="Helical" evidence="22">
    <location>
        <begin position="984"/>
        <end position="1005"/>
    </location>
</feature>
<dbReference type="FunFam" id="2.70.150.10:FF:000016">
    <property type="entry name" value="Calcium-transporting P-type ATPase putative"/>
    <property type="match status" value="1"/>
</dbReference>
<dbReference type="AlphaFoldDB" id="A0A0J9XB98"/>
<evidence type="ECO:0000256" key="9">
    <source>
        <dbReference type="ARBA" id="ARBA00022840"/>
    </source>
</evidence>
<evidence type="ECO:0000256" key="14">
    <source>
        <dbReference type="ARBA" id="ARBA00023053"/>
    </source>
</evidence>
<evidence type="ECO:0000259" key="23">
    <source>
        <dbReference type="SMART" id="SM00831"/>
    </source>
</evidence>
<dbReference type="EMBL" id="CCBN010000006">
    <property type="protein sequence ID" value="CDO54104.1"/>
    <property type="molecule type" value="Genomic_DNA"/>
</dbReference>
<evidence type="ECO:0000256" key="12">
    <source>
        <dbReference type="ARBA" id="ARBA00022967"/>
    </source>
</evidence>
<keyword evidence="11" id="KW-0630">Potassium</keyword>
<evidence type="ECO:0000313" key="25">
    <source>
        <dbReference type="Proteomes" id="UP000242525"/>
    </source>
</evidence>
<protein>
    <recommendedName>
        <fullName evidence="19">P-type Na(+) transporter</fullName>
        <ecNumber evidence="19">7.2.2.3</ecNumber>
    </recommendedName>
</protein>
<keyword evidence="4" id="KW-1003">Cell membrane</keyword>
<dbReference type="NCBIfam" id="TIGR01494">
    <property type="entry name" value="ATPase_P-type"/>
    <property type="match status" value="3"/>
</dbReference>
<dbReference type="PRINTS" id="PR00119">
    <property type="entry name" value="CATATPASE"/>
</dbReference>
<keyword evidence="12" id="KW-1278">Translocase</keyword>
<keyword evidence="25" id="KW-1185">Reference proteome</keyword>
<dbReference type="FunFam" id="1.20.1110.10:FF:000015">
    <property type="entry name" value="Sodium ion P-type ATPase"/>
    <property type="match status" value="1"/>
</dbReference>
<organism evidence="24 25">
    <name type="scientific">Geotrichum candidum</name>
    <name type="common">Oospora lactis</name>
    <name type="synonym">Dipodascus geotrichum</name>
    <dbReference type="NCBI Taxonomy" id="1173061"/>
    <lineage>
        <taxon>Eukaryota</taxon>
        <taxon>Fungi</taxon>
        <taxon>Dikarya</taxon>
        <taxon>Ascomycota</taxon>
        <taxon>Saccharomycotina</taxon>
        <taxon>Dipodascomycetes</taxon>
        <taxon>Dipodascales</taxon>
        <taxon>Dipodascaceae</taxon>
        <taxon>Geotrichum</taxon>
    </lineage>
</organism>
<reference evidence="24" key="1">
    <citation type="submission" date="2014-03" db="EMBL/GenBank/DDBJ databases">
        <authorList>
            <person name="Casaregola S."/>
        </authorList>
    </citation>
    <scope>NUCLEOTIDE SEQUENCE [LARGE SCALE GENOMIC DNA]</scope>
    <source>
        <strain evidence="24">CLIB 918</strain>
    </source>
</reference>
<comment type="subcellular location">
    <subcellularLocation>
        <location evidence="2">Cell membrane</location>
        <topology evidence="2">Multi-pass membrane protein</topology>
    </subcellularLocation>
</comment>
<feature type="transmembrane region" description="Helical" evidence="22">
    <location>
        <begin position="340"/>
        <end position="366"/>
    </location>
</feature>
<keyword evidence="3" id="KW-0813">Transport</keyword>
<dbReference type="EC" id="7.2.2.3" evidence="19"/>
<feature type="transmembrane region" description="Helical" evidence="22">
    <location>
        <begin position="83"/>
        <end position="106"/>
    </location>
</feature>
<name>A0A0J9XB98_GEOCN</name>
<dbReference type="SMART" id="SM00831">
    <property type="entry name" value="Cation_ATPase_N"/>
    <property type="match status" value="1"/>
</dbReference>
<evidence type="ECO:0000256" key="19">
    <source>
        <dbReference type="ARBA" id="ARBA00035029"/>
    </source>
</evidence>
<evidence type="ECO:0000256" key="3">
    <source>
        <dbReference type="ARBA" id="ARBA00022448"/>
    </source>
</evidence>
<evidence type="ECO:0000313" key="24">
    <source>
        <dbReference type="EMBL" id="CDO54104.1"/>
    </source>
</evidence>
<evidence type="ECO:0000256" key="20">
    <source>
        <dbReference type="ARBA" id="ARBA00048599"/>
    </source>
</evidence>
<dbReference type="GO" id="GO:0008554">
    <property type="term" value="F:P-type sodium transporter activity"/>
    <property type="evidence" value="ECO:0007669"/>
    <property type="project" value="UniProtKB-EC"/>
</dbReference>
<dbReference type="PROSITE" id="PS00154">
    <property type="entry name" value="ATPASE_E1_E2"/>
    <property type="match status" value="1"/>
</dbReference>
<evidence type="ECO:0000256" key="16">
    <source>
        <dbReference type="ARBA" id="ARBA00023136"/>
    </source>
</evidence>
<dbReference type="SFLD" id="SFLDS00003">
    <property type="entry name" value="Haloacid_Dehalogenase"/>
    <property type="match status" value="1"/>
</dbReference>
<comment type="cofactor">
    <cofactor evidence="1">
        <name>Mg(2+)</name>
        <dbReference type="ChEBI" id="CHEBI:18420"/>
    </cofactor>
</comment>
<feature type="transmembrane region" description="Helical" evidence="22">
    <location>
        <begin position="808"/>
        <end position="829"/>
    </location>
</feature>
<dbReference type="OrthoDB" id="3352408at2759"/>
<dbReference type="Pfam" id="PF00122">
    <property type="entry name" value="E1-E2_ATPase"/>
    <property type="match status" value="1"/>
</dbReference>
<comment type="similarity">
    <text evidence="18">Belongs to the cation transport ATPase (P-type) (TC 3.A.3) family. Type IID subfamily.</text>
</comment>
<dbReference type="InterPro" id="IPR018303">
    <property type="entry name" value="ATPase_P-typ_P_site"/>
</dbReference>
<dbReference type="SUPFAM" id="SSF56784">
    <property type="entry name" value="HAD-like"/>
    <property type="match status" value="1"/>
</dbReference>
<evidence type="ECO:0000256" key="8">
    <source>
        <dbReference type="ARBA" id="ARBA00022741"/>
    </source>
</evidence>
<dbReference type="GO" id="GO:0005886">
    <property type="term" value="C:plasma membrane"/>
    <property type="evidence" value="ECO:0007669"/>
    <property type="project" value="UniProtKB-SubCell"/>
</dbReference>
<gene>
    <name evidence="24" type="ORF">BN980_GECA06s04729g</name>
</gene>
<dbReference type="Pfam" id="PF00689">
    <property type="entry name" value="Cation_ATPase_C"/>
    <property type="match status" value="1"/>
</dbReference>
<comment type="caution">
    <text evidence="24">The sequence shown here is derived from an EMBL/GenBank/DDBJ whole genome shotgun (WGS) entry which is preliminary data.</text>
</comment>
<evidence type="ECO:0000256" key="21">
    <source>
        <dbReference type="ARBA" id="ARBA00049499"/>
    </source>
</evidence>
<dbReference type="InterPro" id="IPR001757">
    <property type="entry name" value="P_typ_ATPase"/>
</dbReference>
<dbReference type="SUPFAM" id="SSF81660">
    <property type="entry name" value="Metal cation-transporting ATPase, ATP-binding domain N"/>
    <property type="match status" value="1"/>
</dbReference>
<feature type="domain" description="Cation-transporting P-type ATPase N-terminal" evidence="23">
    <location>
        <begin position="37"/>
        <end position="111"/>
    </location>
</feature>
<dbReference type="InterPro" id="IPR023298">
    <property type="entry name" value="ATPase_P-typ_TM_dom_sf"/>
</dbReference>
<evidence type="ECO:0000256" key="6">
    <source>
        <dbReference type="ARBA" id="ARBA00022692"/>
    </source>
</evidence>
<dbReference type="SUPFAM" id="SSF81665">
    <property type="entry name" value="Calcium ATPase, transmembrane domain M"/>
    <property type="match status" value="1"/>
</dbReference>
<dbReference type="Gene3D" id="3.40.1110.10">
    <property type="entry name" value="Calcium-transporting ATPase, cytoplasmic domain N"/>
    <property type="match status" value="1"/>
</dbReference>
<keyword evidence="6 22" id="KW-0812">Transmembrane</keyword>
<evidence type="ECO:0000256" key="7">
    <source>
        <dbReference type="ARBA" id="ARBA00022723"/>
    </source>
</evidence>
<dbReference type="InterPro" id="IPR004014">
    <property type="entry name" value="ATPase_P-typ_cation-transptr_N"/>
</dbReference>
<feature type="transmembrane region" description="Helical" evidence="22">
    <location>
        <begin position="112"/>
        <end position="131"/>
    </location>
</feature>
<dbReference type="GO" id="GO:0016887">
    <property type="term" value="F:ATP hydrolysis activity"/>
    <property type="evidence" value="ECO:0007669"/>
    <property type="project" value="InterPro"/>
</dbReference>
<evidence type="ECO:0000256" key="13">
    <source>
        <dbReference type="ARBA" id="ARBA00022989"/>
    </source>
</evidence>
<dbReference type="SFLD" id="SFLDF00027">
    <property type="entry name" value="p-type_atpase"/>
    <property type="match status" value="1"/>
</dbReference>
<dbReference type="Proteomes" id="UP000242525">
    <property type="component" value="Unassembled WGS sequence"/>
</dbReference>
<dbReference type="FunFam" id="3.40.1110.10:FF:000039">
    <property type="entry name" value="Sodium P-type ATPase"/>
    <property type="match status" value="1"/>
</dbReference>
<keyword evidence="17" id="KW-0739">Sodium transport</keyword>
<evidence type="ECO:0000256" key="10">
    <source>
        <dbReference type="ARBA" id="ARBA00022842"/>
    </source>
</evidence>
<evidence type="ECO:0000256" key="11">
    <source>
        <dbReference type="ARBA" id="ARBA00022958"/>
    </source>
</evidence>
<evidence type="ECO:0000256" key="17">
    <source>
        <dbReference type="ARBA" id="ARBA00023201"/>
    </source>
</evidence>
<keyword evidence="15" id="KW-0406">Ion transport</keyword>